<dbReference type="PROSITE" id="PS50026">
    <property type="entry name" value="EGF_3"/>
    <property type="match status" value="1"/>
</dbReference>
<evidence type="ECO:0000256" key="8">
    <source>
        <dbReference type="ARBA" id="ARBA00023157"/>
    </source>
</evidence>
<dbReference type="PROSITE" id="PS50268">
    <property type="entry name" value="CADHERIN_2"/>
    <property type="match status" value="13"/>
</dbReference>
<feature type="domain" description="Cadherin" evidence="15">
    <location>
        <begin position="1345"/>
        <end position="1459"/>
    </location>
</feature>
<dbReference type="SUPFAM" id="SSF49313">
    <property type="entry name" value="Cadherin-like"/>
    <property type="match status" value="12"/>
</dbReference>
<dbReference type="InterPro" id="IPR020894">
    <property type="entry name" value="Cadherin_CS"/>
</dbReference>
<dbReference type="PROSITE" id="PS00010">
    <property type="entry name" value="ASX_HYDROXYL"/>
    <property type="match status" value="1"/>
</dbReference>
<feature type="signal peptide" evidence="13">
    <location>
        <begin position="1"/>
        <end position="20"/>
    </location>
</feature>
<dbReference type="InterPro" id="IPR001881">
    <property type="entry name" value="EGF-like_Ca-bd_dom"/>
</dbReference>
<dbReference type="PANTHER" id="PTHR24027">
    <property type="entry name" value="CADHERIN-23"/>
    <property type="match status" value="1"/>
</dbReference>
<sequence length="4662" mass="534450">MTIYLFILLVCTVHVERVLSSIRFTNKSYTGYISENIGQLNPSQLYPSEPSKRHYQQVDANKKSVYVRFVDQIKPSVELDIDNAQHCLAFNFKSLNLSLKTDDYDQDAISLFEIDHDNYVCTKSAVNCLCYFQIRLTDEPFVRDRINREAKDQYTLSLLLNDTKASLVVGILDDNDLEPMFDPSEYTIELKQFDDQFRLVNLAEFSVIGKVNALDPDLAENARINYYSTNSAYLAVLPNTGEIYLKKSSSHLFALNSSELSVQVKAFDAGIKLNLANNLARMNASLFDNLPDSDALDKRLVDTVTNLDQSQIDLVSKYLDQVKSFELAQVNVVLNRNLVELFEQHFSYPIVEKVSATTTTTTKALYTRLVPFRILKFAKQPDLNQLRIKGDNWDMFELVAAANNQVLVSFVYHPNLIVDETSKYKIMFCQDHVCIDLVEFEINFLLDFNVSMGWLCELSLAVSQNSEFKVNKLTMPGTPLFDAGPVLGPSSLCRSVTSLLDYEITISNNLHQHLALAQFNQVTVNKVSTKNQTYELVVRARLKNLSPLVHKSVKFVVSYSDVYDCLSLSFAHQTQIDAEPALSSHILYLSLKSKSGLYTTNVDRFNRTNFIKDYSEAYLILGPNLDRLLIVNSFINELIRVKMNNQKSPSQNLLGIFSQAISSLNISVHTSDPLDSECFYVDHFYGSLYLKCQLLPSFGLGQQMTGIKGRIYHRHIHLYHNNSKLLASIQLEFNVEEELKSVQHMSIQTEPVKIKFINSSSIDQHLNTNKLGTKMKAHVKKVLDLKQAKKNLPKISPQNETILHFEYEIKNSKDCWINTELFQVEVNISDQVTFFNLTDDTFYIDAVTGVVKFKSNFRPDHWLPKHLFSLKLKLFHTNFLSRNSRVYDLEITLKPRVDSLSSDLIQMPTLIRKKYHLVVDQTSVEKSNDLLLVKSFDVLPSRHQFNVSYSLESQVDVPFYLDLNGRLFYFNTVSHVQADFRFWVHLKFKYSLNQSVECEETAVINVHVQPSYTKMHFFTDKLDSIVTFNLNVPMHTSAFVQMQKSLLVGFVTFSDSQIRKYLFDIDQPLFVYNAPTILFIDQEQNLINENFLKLIQIDEHTGAIYFNPKQLNAINLSHRLSKLVHYFHYGKHQASKLVDFQVTVKNMHTSVSLNVRVNLIFHSSPQPVWIQNSVDALSNHNKFRINTNNLLNLFRHGDEFLLALDIEENSPTWPAYLEYHESDQEGFIVNLRDYLKARLNSDAKTTLINFNLLKNTRFYLPNDRYFQIVDNHNGLVQTKHSIQFDYEIEQSYTTKVLVVQYRDSVDVASNQENDLVFKSEPSHFSYYLDLAIRVVNVVDEPFVTSEPVYYISVDENEAKNKKLFTISLVDFDRGARSIAQSRFRAEIISGNIQGHFYLSGLSLFTSASARKLDREAQSKHELQIKVVDNGGGGEFNSSRFALCRIVVNVEDVNDHRPIVNDIELDIYDQLDPFLVKKIPIANAIAIDQDSVSQLKYVIVSVRISRLEKVVKRENNIQSLFVLNATSGALFISQPELPCHSCLVQIIYRALDIGRFKNRTSRKSFIRFNVLPRQQKNVSTFELSLTPEKTDKIIVLNLNEDIKLGEKVYQVKTNVLSHTQKSIVYYNLLEESNANLTFYMSNHDGSLYLIKRLDADNGIQFYNLSVLITNWHGQIENVFIEVYVRDTNDNRPQFSSSLVYLNETIQVDTNMETSIDLIEAMDQDHIDQNKLQFKMQDCFYLSGDILLKKPFIASAGIGPSTNHLNYPLCSKQFLALVPSPSIGKSQLLKLKINTLELKNYLDTSSDMFSKTKGSILFVIDLSCQDTSPHLPTFTRLMLNFTIEKQSTLIFKRQLLADSIDRDHHVLDFGFRKKDYTLVLQKSEQLKKGAKLISLFNEFVWTKSSDETFSFKPYEISFTIVSNNTIFSLDQHFALLTLNESISKLDTIYEVQIEATSNMTGLEKSKLFKKTKVYVSIARSTSISKESSSFPLVQMPVANLTAFIDENVPVGSYVLNRPSGDQFVWSSALNLDHSIYTIKFFDQTFASEPHSGLIKTKQELDYESQSEYLIRFTICLANGQCIDNQMEIVVKIVNRNDNEPVIRPLSSQLLLLNRSDLIRSMTLHTFRVQDMDQNLTRIDLKIFQKIFFPSGCLDAATWDMSQIFAKHRSENTYALKLSDLGYEYLLYAAGKNHCSAHIQVIIQATDGLFMTMSNFNFTFQNEQNTVPIMRIKSNPIAPILHTIELSEGPIEMSKILNIQLVLENYLKSRKFPPKSQFNFSLLNHEDLFYICDNHLHIDSSVELDREQKDTYELFIDIGSPIGYNVPKNIRVLVRINDVNDNRAIFVHPPELQLTRTKSDLFDLYEYNVSCLRDQFLQSTQSNPLLQIKAKDDDLAQNASLFYTIKSNLKGLIINSETGSIFYTAQSDQEVPSLVQLNVTARDQGSPYQQSKLKIQLNVINSTQGVYFRTNFYSFKLNANDAVNTTIGHVNSATFYQPVDSRLIYSVGGGDELQQFHLDPLSGRLSLRKELTCKKLYHLLVQARSELEEFGNASIWVRVEVEGSRVPRLQFERFQYLVYIDENQSKMSEIIRVQTSDPNANFKLLNNYDLFYINELTGSVFNKQLFDYESEQKEFSLKIKAYNSVHETYCVLVVKIANKNDNKPQFDKNMYLSDIELNSDSDYAGPLHQILMNSSYSTASNATHQFVTKLAANDLDFDPIEYTIVVQSVLTNSLDKVDQLIQSTLFNIDSHRGFVYLLKNEFFKFKKIFQFLNSPIDSDVIGFGLKICANDSKFVATTKLNIQIKQYEFSRPEFKTNCIQVNLDYDNYVTKSNLLDLSQHLREVSNRIDFKTWSDGFMTQNGWLSMDKDVINNMSVVHVAVFACDRVQSGLCDQALIELNITCSEPVAVRPVQGPVMGFVSQYAVYSIQQQYSAVDYNYLDFVNEYDYYIYEELNDANERFYYELKAFELPEHLRYQFDIVECHFEMLNWTISNSTLTKQLAKFSQSRDNFLFTPIQIKYLFLLNKHNGVLSSRKTINSMNPGVYNFNVSLRVLSKNGNNETMSSRLVDYMKFRLVVLPTVTSLEKQINKNDFKFEREFYRFKFDKLNPSIGSVRLVPKFNKSLNFSVNYKLIGNRFNLEKLFVYDEVDLGLKKTLTIDTIKPYLNENNELYLNCLCLVSIEGSIVELMKEIVIDFTSYLNSGPKVKFNIPDDALMFTEFNEKIKIFDNLPIGTAIFRLMVKNSLNSDIVFSTDSKYFNLDATSGLLSVNSLASCRLNVTACKHDKCVRTELDVELMNGHSRVGNFDMSNQNGVIREDALPGTVVTTLAKNEKKIQYFIINGDELNQFDISPDAKVYTRRMLDKEHISNYTLTIMAFDGMFKSTKNLFVNVLNVDDSSPVCHDNLVKLKLAENLPLHQVVHVPNITTTDQDSTLVYQIISDFESEKLTESVPFKFNQNTKKMEVGGQLDHETRPYYTFYLLNSLNKINRCMIKYEVEVVDVNDNRPEFKARNKTISVYEHSPKGLILDLDMYTTDLDSTYNSVVYYSIQNDTYFSIDKTNGLIQINSQNLDREVLGNQIKLDILASNLDNLTNVYSLNVNIIDLNDNKPSFEQQQYFITIAENLPLNYEIGKVSAHDPDLNSKTEYYVRAGDKFYIDHHTGAIFLNHSVDFEKEKEFVLEVVAVDAQMNTEENNSSCLVLISVMDVNDNPPIFDPSTPKHVTISENLPPNSTIVFTKAYDLDQSELNNKISYHLVNGSQFFEIEEKTGRLYTTDPIDYEEITDKTLYVMVQCRDNGEPELKSYLTLKISVQDLNDNEPVFVHQNQTLVLKDSFPIGNAITKFLVSDQDSFGQMFTFSIMEQYKQAASAKIYLSEKIFFMKENSLILSKNLLSNQTYGLRIRCYDSGLPSPLYSDTHVTIIVTDESNTVPSLNDTIIQATSIDYFAPIAQNQVIGQLRASDADKDILFFEASSDSIDVNQLNGLIRIKEPMTDSRTFILKPRVTDKKFVVEAKLSVNLNRVKSDCLFNSLYAKFVTWHPEQNFSVQNFVQMGHLSQIDSYLQRMVVLRRKTSFNLTIEIIGLRSEPNVDHDIFDFGLDENFLDLKSSLIEVLFIVKKTTYKSIYSSCINSKYMSRFLNKKKPILVKQLNKNTQLNMRLKDLSYNTKCATFHNQICSINMQLQTCRLNLSGFNRYDLCDTGNNKCYLLPNYDWTCESNSKLDMDNAEATFSQQCAKNMCQNNGLCKIVKKIAKRNNMTKHMVHCFCPNGFKGKYCEQDVNECTETGVQSAQWINPCHPAANCINTQGSYICNCSLEPSSLCYNTLSPQYTASMAAFKIDKNLKYSNSFKQFKFESVHSHEDDDFDLYDQVTVLGYRIPNHVIQQALLGIFGGICAILVLLSLAAAIMCKINFSKGYIEAYEVRHDAMTSSTSVDHDDFTSSTSSPGSFKMEAKKPMANKYKTSRFNRNKQRSSMTASLISSNTVESSDGEQIQRKNFRYRINNLFFSKSQNLRGLPEANKEESEVESSSAYSPKSIAEAKYHIDAKASGIESNRLLKHHDNDGDDEDESKIVQALVRPVDTFGRSSFKMKYNTLDFKKVNRESEMEKVKFNTAIRRPKGKEVQNDYSTFLPKLPNQLAENALETDKDSIASAEDSCLGKSFFVPFFC</sequence>
<dbReference type="GO" id="GO:0016477">
    <property type="term" value="P:cell migration"/>
    <property type="evidence" value="ECO:0007669"/>
    <property type="project" value="TreeGrafter"/>
</dbReference>
<feature type="region of interest" description="Disordered" evidence="11">
    <location>
        <begin position="4464"/>
        <end position="4485"/>
    </location>
</feature>
<dbReference type="CDD" id="cd11304">
    <property type="entry name" value="Cadherin_repeat"/>
    <property type="match status" value="13"/>
</dbReference>
<evidence type="ECO:0000256" key="6">
    <source>
        <dbReference type="ARBA" id="ARBA00022989"/>
    </source>
</evidence>
<evidence type="ECO:0000256" key="4">
    <source>
        <dbReference type="ARBA" id="ARBA00022737"/>
    </source>
</evidence>
<name>A0A3M7PEX6_BRAPC</name>
<dbReference type="GO" id="GO:0045296">
    <property type="term" value="F:cadherin binding"/>
    <property type="evidence" value="ECO:0007669"/>
    <property type="project" value="TreeGrafter"/>
</dbReference>
<keyword evidence="6 12" id="KW-1133">Transmembrane helix</keyword>
<dbReference type="PRINTS" id="PR00205">
    <property type="entry name" value="CADHERIN"/>
</dbReference>
<dbReference type="InterPro" id="IPR000742">
    <property type="entry name" value="EGF"/>
</dbReference>
<dbReference type="GO" id="GO:0000902">
    <property type="term" value="P:cell morphogenesis"/>
    <property type="evidence" value="ECO:0007669"/>
    <property type="project" value="TreeGrafter"/>
</dbReference>
<dbReference type="PROSITE" id="PS00022">
    <property type="entry name" value="EGF_1"/>
    <property type="match status" value="1"/>
</dbReference>
<evidence type="ECO:0000256" key="1">
    <source>
        <dbReference type="ARBA" id="ARBA00004167"/>
    </source>
</evidence>
<evidence type="ECO:0000256" key="2">
    <source>
        <dbReference type="ARBA" id="ARBA00022692"/>
    </source>
</evidence>
<dbReference type="GO" id="GO:0005509">
    <property type="term" value="F:calcium ion binding"/>
    <property type="evidence" value="ECO:0007669"/>
    <property type="project" value="UniProtKB-UniRule"/>
</dbReference>
<dbReference type="Gene3D" id="2.60.40.60">
    <property type="entry name" value="Cadherins"/>
    <property type="match status" value="14"/>
</dbReference>
<evidence type="ECO:0000256" key="11">
    <source>
        <dbReference type="SAM" id="MobiDB-lite"/>
    </source>
</evidence>
<evidence type="ECO:0000313" key="17">
    <source>
        <dbReference type="Proteomes" id="UP000276133"/>
    </source>
</evidence>
<dbReference type="GO" id="GO:0007156">
    <property type="term" value="P:homophilic cell adhesion via plasma membrane adhesion molecules"/>
    <property type="evidence" value="ECO:0007669"/>
    <property type="project" value="InterPro"/>
</dbReference>
<reference evidence="16 17" key="1">
    <citation type="journal article" date="2018" name="Sci. Rep.">
        <title>Genomic signatures of local adaptation to the degree of environmental predictability in rotifers.</title>
        <authorList>
            <person name="Franch-Gras L."/>
            <person name="Hahn C."/>
            <person name="Garcia-Roger E.M."/>
            <person name="Carmona M.J."/>
            <person name="Serra M."/>
            <person name="Gomez A."/>
        </authorList>
    </citation>
    <scope>NUCLEOTIDE SEQUENCE [LARGE SCALE GENOMIC DNA]</scope>
    <source>
        <strain evidence="16">HYR1</strain>
    </source>
</reference>
<evidence type="ECO:0000256" key="13">
    <source>
        <dbReference type="SAM" id="SignalP"/>
    </source>
</evidence>
<comment type="caution">
    <text evidence="16">The sequence shown here is derived from an EMBL/GenBank/DDBJ whole genome shotgun (WGS) entry which is preliminary data.</text>
</comment>
<dbReference type="Proteomes" id="UP000276133">
    <property type="component" value="Unassembled WGS sequence"/>
</dbReference>
<accession>A0A3M7PEX6</accession>
<dbReference type="PANTHER" id="PTHR24027:SF422">
    <property type="entry name" value="CADHERIN DOMAIN-CONTAINING PROTEIN"/>
    <property type="match status" value="1"/>
</dbReference>
<feature type="domain" description="Cadherin" evidence="15">
    <location>
        <begin position="3506"/>
        <end position="3608"/>
    </location>
</feature>
<evidence type="ECO:0000256" key="9">
    <source>
        <dbReference type="PROSITE-ProRule" id="PRU00043"/>
    </source>
</evidence>
<dbReference type="InterPro" id="IPR002126">
    <property type="entry name" value="Cadherin-like_dom"/>
</dbReference>
<dbReference type="GO" id="GO:0044331">
    <property type="term" value="P:cell-cell adhesion mediated by cadherin"/>
    <property type="evidence" value="ECO:0007669"/>
    <property type="project" value="TreeGrafter"/>
</dbReference>
<feature type="chain" id="PRO_5018305863" evidence="13">
    <location>
        <begin position="21"/>
        <end position="4662"/>
    </location>
</feature>
<keyword evidence="7 12" id="KW-0472">Membrane</keyword>
<dbReference type="GO" id="GO:0007043">
    <property type="term" value="P:cell-cell junction assembly"/>
    <property type="evidence" value="ECO:0007669"/>
    <property type="project" value="TreeGrafter"/>
</dbReference>
<keyword evidence="10" id="KW-0245">EGF-like domain</keyword>
<evidence type="ECO:0000256" key="3">
    <source>
        <dbReference type="ARBA" id="ARBA00022729"/>
    </source>
</evidence>
<evidence type="ECO:0000256" key="7">
    <source>
        <dbReference type="ARBA" id="ARBA00023136"/>
    </source>
</evidence>
<comment type="caution">
    <text evidence="10">Lacks conserved residue(s) required for the propagation of feature annotation.</text>
</comment>
<evidence type="ECO:0000259" key="14">
    <source>
        <dbReference type="PROSITE" id="PS50026"/>
    </source>
</evidence>
<keyword evidence="5 9" id="KW-0106">Calcium</keyword>
<dbReference type="PROSITE" id="PS00232">
    <property type="entry name" value="CADHERIN_1"/>
    <property type="match status" value="4"/>
</dbReference>
<dbReference type="EMBL" id="REGN01011263">
    <property type="protein sequence ID" value="RMZ97665.1"/>
    <property type="molecule type" value="Genomic_DNA"/>
</dbReference>
<feature type="domain" description="Cadherin" evidence="15">
    <location>
        <begin position="3609"/>
        <end position="3710"/>
    </location>
</feature>
<evidence type="ECO:0000256" key="12">
    <source>
        <dbReference type="SAM" id="Phobius"/>
    </source>
</evidence>
<feature type="domain" description="Cadherin" evidence="15">
    <location>
        <begin position="3712"/>
        <end position="3817"/>
    </location>
</feature>
<keyword evidence="8 10" id="KW-1015">Disulfide bond</keyword>
<evidence type="ECO:0000256" key="5">
    <source>
        <dbReference type="ARBA" id="ARBA00022837"/>
    </source>
</evidence>
<feature type="domain" description="Cadherin" evidence="15">
    <location>
        <begin position="3399"/>
        <end position="3505"/>
    </location>
</feature>
<dbReference type="InterPro" id="IPR018097">
    <property type="entry name" value="EGF_Ca-bd_CS"/>
</dbReference>
<evidence type="ECO:0000313" key="16">
    <source>
        <dbReference type="EMBL" id="RMZ97665.1"/>
    </source>
</evidence>
<dbReference type="OrthoDB" id="6252479at2759"/>
<dbReference type="CDD" id="cd00054">
    <property type="entry name" value="EGF_CA"/>
    <property type="match status" value="1"/>
</dbReference>
<feature type="domain" description="Cadherin" evidence="15">
    <location>
        <begin position="2382"/>
        <end position="2469"/>
    </location>
</feature>
<dbReference type="SMART" id="SM00179">
    <property type="entry name" value="EGF_CA"/>
    <property type="match status" value="1"/>
</dbReference>
<feature type="domain" description="Cadherin" evidence="15">
    <location>
        <begin position="1589"/>
        <end position="1693"/>
    </location>
</feature>
<dbReference type="STRING" id="10195.A0A3M7PEX6"/>
<feature type="domain" description="Cadherin" evidence="15">
    <location>
        <begin position="1994"/>
        <end position="2100"/>
    </location>
</feature>
<proteinExistence type="predicted"/>
<protein>
    <submittedName>
        <fullName evidence="16">Protocadherin Fat 1 isoform X1</fullName>
    </submittedName>
</protein>
<evidence type="ECO:0000256" key="10">
    <source>
        <dbReference type="PROSITE-ProRule" id="PRU00076"/>
    </source>
</evidence>
<feature type="compositionally biased region" description="Polar residues" evidence="11">
    <location>
        <begin position="4466"/>
        <end position="4485"/>
    </location>
</feature>
<feature type="region of interest" description="Disordered" evidence="11">
    <location>
        <begin position="4426"/>
        <end position="4445"/>
    </location>
</feature>
<dbReference type="SMART" id="SM00112">
    <property type="entry name" value="CA"/>
    <property type="match status" value="13"/>
</dbReference>
<dbReference type="Gene3D" id="2.10.25.10">
    <property type="entry name" value="Laminin"/>
    <property type="match status" value="2"/>
</dbReference>
<dbReference type="InterPro" id="IPR039808">
    <property type="entry name" value="Cadherin"/>
</dbReference>
<dbReference type="GO" id="GO:0016339">
    <property type="term" value="P:calcium-dependent cell-cell adhesion via plasma membrane cell adhesion molecules"/>
    <property type="evidence" value="ECO:0007669"/>
    <property type="project" value="TreeGrafter"/>
</dbReference>
<feature type="domain" description="Cadherin" evidence="15">
    <location>
        <begin position="80"/>
        <end position="181"/>
    </location>
</feature>
<dbReference type="PROSITE" id="PS01186">
    <property type="entry name" value="EGF_2"/>
    <property type="match status" value="1"/>
</dbReference>
<dbReference type="InterPro" id="IPR015919">
    <property type="entry name" value="Cadherin-like_sf"/>
</dbReference>
<dbReference type="InterPro" id="IPR000152">
    <property type="entry name" value="EGF-type_Asp/Asn_hydroxyl_site"/>
</dbReference>
<dbReference type="SUPFAM" id="SSF57196">
    <property type="entry name" value="EGF/Laminin"/>
    <property type="match status" value="1"/>
</dbReference>
<dbReference type="FunFam" id="2.60.40.60:FF:000020">
    <property type="entry name" value="Dachsous cadherin-related 1b"/>
    <property type="match status" value="1"/>
</dbReference>
<keyword evidence="2 12" id="KW-0812">Transmembrane</keyword>
<dbReference type="Pfam" id="PF00028">
    <property type="entry name" value="Cadherin"/>
    <property type="match status" value="5"/>
</dbReference>
<keyword evidence="4" id="KW-0677">Repeat</keyword>
<keyword evidence="17" id="KW-1185">Reference proteome</keyword>
<keyword evidence="3 13" id="KW-0732">Signal</keyword>
<dbReference type="PROSITE" id="PS01187">
    <property type="entry name" value="EGF_CA"/>
    <property type="match status" value="1"/>
</dbReference>
<dbReference type="GO" id="GO:0016342">
    <property type="term" value="C:catenin complex"/>
    <property type="evidence" value="ECO:0007669"/>
    <property type="project" value="TreeGrafter"/>
</dbReference>
<comment type="subcellular location">
    <subcellularLocation>
        <location evidence="1">Membrane</location>
        <topology evidence="1">Single-pass membrane protein</topology>
    </subcellularLocation>
</comment>
<feature type="domain" description="Cadherin" evidence="15">
    <location>
        <begin position="2235"/>
        <end position="2349"/>
    </location>
</feature>
<feature type="domain" description="EGF-like" evidence="14">
    <location>
        <begin position="4225"/>
        <end position="4271"/>
    </location>
</feature>
<evidence type="ECO:0000259" key="15">
    <source>
        <dbReference type="PROSITE" id="PS50268"/>
    </source>
</evidence>
<feature type="domain" description="Cadherin" evidence="15">
    <location>
        <begin position="3818"/>
        <end position="3928"/>
    </location>
</feature>
<feature type="domain" description="Cadherin" evidence="15">
    <location>
        <begin position="3304"/>
        <end position="3398"/>
    </location>
</feature>
<dbReference type="SMART" id="SM00181">
    <property type="entry name" value="EGF"/>
    <property type="match status" value="2"/>
</dbReference>
<feature type="transmembrane region" description="Helical" evidence="12">
    <location>
        <begin position="4380"/>
        <end position="4403"/>
    </location>
</feature>
<dbReference type="GO" id="GO:0005912">
    <property type="term" value="C:adherens junction"/>
    <property type="evidence" value="ECO:0007669"/>
    <property type="project" value="TreeGrafter"/>
</dbReference>
<organism evidence="16 17">
    <name type="scientific">Brachionus plicatilis</name>
    <name type="common">Marine rotifer</name>
    <name type="synonym">Brachionus muelleri</name>
    <dbReference type="NCBI Taxonomy" id="10195"/>
    <lineage>
        <taxon>Eukaryota</taxon>
        <taxon>Metazoa</taxon>
        <taxon>Spiralia</taxon>
        <taxon>Gnathifera</taxon>
        <taxon>Rotifera</taxon>
        <taxon>Eurotatoria</taxon>
        <taxon>Monogononta</taxon>
        <taxon>Pseudotrocha</taxon>
        <taxon>Ploima</taxon>
        <taxon>Brachionidae</taxon>
        <taxon>Brachionus</taxon>
    </lineage>
</organism>
<feature type="disulfide bond" evidence="10">
    <location>
        <begin position="4261"/>
        <end position="4270"/>
    </location>
</feature>
<gene>
    <name evidence="16" type="ORF">BpHYR1_024944</name>
</gene>
<dbReference type="GO" id="GO:0008013">
    <property type="term" value="F:beta-catenin binding"/>
    <property type="evidence" value="ECO:0007669"/>
    <property type="project" value="TreeGrafter"/>
</dbReference>
<feature type="domain" description="Cadherin" evidence="15">
    <location>
        <begin position="2569"/>
        <end position="2663"/>
    </location>
</feature>
<dbReference type="GO" id="GO:0034332">
    <property type="term" value="P:adherens junction organization"/>
    <property type="evidence" value="ECO:0007669"/>
    <property type="project" value="TreeGrafter"/>
</dbReference>